<dbReference type="Gene3D" id="1.20.1740.10">
    <property type="entry name" value="Amino acid/polyamine transporter I"/>
    <property type="match status" value="1"/>
</dbReference>
<dbReference type="FunFam" id="1.20.1740.10:FF:000010">
    <property type="entry name" value="probable cationic amino acid transporter"/>
    <property type="match status" value="1"/>
</dbReference>
<evidence type="ECO:0000256" key="3">
    <source>
        <dbReference type="ARBA" id="ARBA00022989"/>
    </source>
</evidence>
<dbReference type="OrthoDB" id="3900342at2759"/>
<evidence type="ECO:0000256" key="1">
    <source>
        <dbReference type="ARBA" id="ARBA00004141"/>
    </source>
</evidence>
<feature type="transmembrane region" description="Helical" evidence="5">
    <location>
        <begin position="305"/>
        <end position="324"/>
    </location>
</feature>
<dbReference type="PIRSF" id="PIRSF006060">
    <property type="entry name" value="AA_transporter"/>
    <property type="match status" value="1"/>
</dbReference>
<evidence type="ECO:0000256" key="5">
    <source>
        <dbReference type="SAM" id="Phobius"/>
    </source>
</evidence>
<dbReference type="EMBL" id="CAJOBC010006033">
    <property type="protein sequence ID" value="CAF3884408.1"/>
    <property type="molecule type" value="Genomic_DNA"/>
</dbReference>
<keyword evidence="4 5" id="KW-0472">Membrane</keyword>
<feature type="transmembrane region" description="Helical" evidence="5">
    <location>
        <begin position="147"/>
        <end position="173"/>
    </location>
</feature>
<dbReference type="Proteomes" id="UP000663829">
    <property type="component" value="Unassembled WGS sequence"/>
</dbReference>
<feature type="transmembrane region" description="Helical" evidence="5">
    <location>
        <begin position="90"/>
        <end position="111"/>
    </location>
</feature>
<dbReference type="GO" id="GO:0097638">
    <property type="term" value="P:L-arginine import across plasma membrane"/>
    <property type="evidence" value="ECO:0007669"/>
    <property type="project" value="TreeGrafter"/>
</dbReference>
<feature type="transmembrane region" description="Helical" evidence="5">
    <location>
        <begin position="354"/>
        <end position="373"/>
    </location>
</feature>
<evidence type="ECO:0000313" key="8">
    <source>
        <dbReference type="Proteomes" id="UP000663829"/>
    </source>
</evidence>
<keyword evidence="3 5" id="KW-1133">Transmembrane helix</keyword>
<keyword evidence="2 5" id="KW-0812">Transmembrane</keyword>
<feature type="transmembrane region" description="Helical" evidence="5">
    <location>
        <begin position="58"/>
        <end position="78"/>
    </location>
</feature>
<evidence type="ECO:0000313" key="6">
    <source>
        <dbReference type="EMBL" id="CAF1120842.1"/>
    </source>
</evidence>
<dbReference type="InterPro" id="IPR002293">
    <property type="entry name" value="AA/rel_permease1"/>
</dbReference>
<gene>
    <name evidence="6" type="ORF">GPM918_LOCUS19682</name>
    <name evidence="7" type="ORF">SRO942_LOCUS19679</name>
</gene>
<dbReference type="AlphaFoldDB" id="A0A814QK75"/>
<dbReference type="GO" id="GO:0015189">
    <property type="term" value="F:L-lysine transmembrane transporter activity"/>
    <property type="evidence" value="ECO:0007669"/>
    <property type="project" value="TreeGrafter"/>
</dbReference>
<feature type="transmembrane region" description="Helical" evidence="5">
    <location>
        <begin position="180"/>
        <end position="201"/>
    </location>
</feature>
<reference evidence="6" key="1">
    <citation type="submission" date="2021-02" db="EMBL/GenBank/DDBJ databases">
        <authorList>
            <person name="Nowell W R."/>
        </authorList>
    </citation>
    <scope>NUCLEOTIDE SEQUENCE</scope>
</reference>
<dbReference type="Pfam" id="PF13520">
    <property type="entry name" value="AA_permease_2"/>
    <property type="match status" value="1"/>
</dbReference>
<dbReference type="GO" id="GO:0061459">
    <property type="term" value="F:L-arginine transmembrane transporter activity"/>
    <property type="evidence" value="ECO:0007669"/>
    <property type="project" value="TreeGrafter"/>
</dbReference>
<feature type="transmembrane region" description="Helical" evidence="5">
    <location>
        <begin position="231"/>
        <end position="257"/>
    </location>
</feature>
<organism evidence="6 8">
    <name type="scientific">Didymodactylos carnosus</name>
    <dbReference type="NCBI Taxonomy" id="1234261"/>
    <lineage>
        <taxon>Eukaryota</taxon>
        <taxon>Metazoa</taxon>
        <taxon>Spiralia</taxon>
        <taxon>Gnathifera</taxon>
        <taxon>Rotifera</taxon>
        <taxon>Eurotatoria</taxon>
        <taxon>Bdelloidea</taxon>
        <taxon>Philodinida</taxon>
        <taxon>Philodinidae</taxon>
        <taxon>Didymodactylos</taxon>
    </lineage>
</organism>
<dbReference type="Proteomes" id="UP000681722">
    <property type="component" value="Unassembled WGS sequence"/>
</dbReference>
<feature type="non-terminal residue" evidence="6">
    <location>
        <position position="1"/>
    </location>
</feature>
<proteinExistence type="predicted"/>
<protein>
    <recommendedName>
        <fullName evidence="9">Cationic amino acid transporter</fullName>
    </recommendedName>
</protein>
<accession>A0A814QK75</accession>
<dbReference type="EMBL" id="CAJNOQ010006033">
    <property type="protein sequence ID" value="CAF1120842.1"/>
    <property type="molecule type" value="Genomic_DNA"/>
</dbReference>
<evidence type="ECO:0000313" key="7">
    <source>
        <dbReference type="EMBL" id="CAF3884408.1"/>
    </source>
</evidence>
<dbReference type="GO" id="GO:0005886">
    <property type="term" value="C:plasma membrane"/>
    <property type="evidence" value="ECO:0007669"/>
    <property type="project" value="TreeGrafter"/>
</dbReference>
<feature type="transmembrane region" description="Helical" evidence="5">
    <location>
        <begin position="380"/>
        <end position="400"/>
    </location>
</feature>
<sequence length="451" mass="48677">MYNSLTRKKTYNAEALHTSQLKRCLTVFDLTILGIGSTLGTGTYILTGQVAQNKAGPAVIISFLIAAVASILAGLCYAEFGARAPRAGSAYTYTYVSVGEIMAFIIGWNMILEYVIGAASTAKAFSTYFDTLIGNAMSKAFTAHLKINIYGLSAYADIFAMGLCLLLTVLLVLGIKESAILNNAFTFINLLVILIVIIAGLTKANFHNWNLSPKEIYNVSHYNGTAGTGGFFPFGFSGVVKGAAMCFYAFVGFDLVATTGEETKNPQKAIPISICLTLLVPYYLIDKNAGLPAAFAYVHLPVFKYILGVGALAGIFTSLLGSLLPLPRVLYAIASDGLIFRFIAWIHPRFQTPIIATIVGGIAAGIMALIFDLENLVDMMSIGTLLAYSLVSISVLFLRYQPVDDPLIRSDYLSYKPLWQELFRPSQRYPTVLSASIAKILIAALSTDVVS</sequence>
<comment type="caution">
    <text evidence="6">The sequence shown here is derived from an EMBL/GenBank/DDBJ whole genome shotgun (WGS) entry which is preliminary data.</text>
</comment>
<evidence type="ECO:0000256" key="2">
    <source>
        <dbReference type="ARBA" id="ARBA00022692"/>
    </source>
</evidence>
<feature type="transmembrane region" description="Helical" evidence="5">
    <location>
        <begin position="269"/>
        <end position="285"/>
    </location>
</feature>
<dbReference type="PANTHER" id="PTHR43243:SF105">
    <property type="entry name" value="CATIONIC AMINO ACID TRANSPORTER C-TERMINAL DOMAIN-CONTAINING PROTEIN"/>
    <property type="match status" value="1"/>
</dbReference>
<dbReference type="GO" id="GO:0000064">
    <property type="term" value="F:L-ornithine transmembrane transporter activity"/>
    <property type="evidence" value="ECO:0007669"/>
    <property type="project" value="TreeGrafter"/>
</dbReference>
<keyword evidence="8" id="KW-1185">Reference proteome</keyword>
<evidence type="ECO:0008006" key="9">
    <source>
        <dbReference type="Google" id="ProtNLM"/>
    </source>
</evidence>
<comment type="subcellular location">
    <subcellularLocation>
        <location evidence="1">Membrane</location>
        <topology evidence="1">Multi-pass membrane protein</topology>
    </subcellularLocation>
</comment>
<name>A0A814QK75_9BILA</name>
<feature type="transmembrane region" description="Helical" evidence="5">
    <location>
        <begin position="27"/>
        <end position="46"/>
    </location>
</feature>
<evidence type="ECO:0000256" key="4">
    <source>
        <dbReference type="ARBA" id="ARBA00023136"/>
    </source>
</evidence>
<dbReference type="PANTHER" id="PTHR43243">
    <property type="entry name" value="INNER MEMBRANE TRANSPORTER YGJI-RELATED"/>
    <property type="match status" value="1"/>
</dbReference>